<dbReference type="Gene3D" id="3.20.20.80">
    <property type="entry name" value="Glycosidases"/>
    <property type="match status" value="1"/>
</dbReference>
<keyword evidence="4" id="KW-0378">Hydrolase</keyword>
<name>A0A1I7LB62_9BURK</name>
<dbReference type="RefSeq" id="WP_093557995.1">
    <property type="nucleotide sequence ID" value="NZ_FPBO01000026.1"/>
</dbReference>
<reference evidence="12" key="1">
    <citation type="submission" date="2016-10" db="EMBL/GenBank/DDBJ databases">
        <authorList>
            <person name="Varghese N."/>
            <person name="Submissions S."/>
        </authorList>
    </citation>
    <scope>NUCLEOTIDE SEQUENCE [LARGE SCALE GENOMIC DNA]</scope>
    <source>
        <strain evidence="12">CGMCC 1.11014</strain>
    </source>
</reference>
<evidence type="ECO:0000256" key="7">
    <source>
        <dbReference type="ARBA" id="ARBA00033000"/>
    </source>
</evidence>
<evidence type="ECO:0000256" key="6">
    <source>
        <dbReference type="ARBA" id="ARBA00030512"/>
    </source>
</evidence>
<dbReference type="AlphaFoldDB" id="A0A1I7LB62"/>
<dbReference type="Proteomes" id="UP000199391">
    <property type="component" value="Unassembled WGS sequence"/>
</dbReference>
<dbReference type="SUPFAM" id="SSF49384">
    <property type="entry name" value="Carbohydrate-binding domain"/>
    <property type="match status" value="1"/>
</dbReference>
<feature type="chain" id="PRO_5011763001" description="beta-N-acetylhexosaminidase" evidence="9">
    <location>
        <begin position="27"/>
        <end position="860"/>
    </location>
</feature>
<dbReference type="InterPro" id="IPR029018">
    <property type="entry name" value="Hex-like_dom2"/>
</dbReference>
<dbReference type="Pfam" id="PF02838">
    <property type="entry name" value="Glyco_hydro_20b"/>
    <property type="match status" value="1"/>
</dbReference>
<dbReference type="SUPFAM" id="SSF51445">
    <property type="entry name" value="(Trans)glycosidases"/>
    <property type="match status" value="1"/>
</dbReference>
<keyword evidence="12" id="KW-1185">Reference proteome</keyword>
<gene>
    <name evidence="11" type="ORF">SAMN05216552_10269</name>
</gene>
<dbReference type="InterPro" id="IPR015883">
    <property type="entry name" value="Glyco_hydro_20_cat"/>
</dbReference>
<dbReference type="Gene3D" id="2.60.40.290">
    <property type="match status" value="1"/>
</dbReference>
<dbReference type="Pfam" id="PF03173">
    <property type="entry name" value="CHB_HEX"/>
    <property type="match status" value="1"/>
</dbReference>
<dbReference type="SUPFAM" id="SSF55545">
    <property type="entry name" value="beta-N-acetylhexosaminidase-like domain"/>
    <property type="match status" value="1"/>
</dbReference>
<comment type="similarity">
    <text evidence="2">Belongs to the glycosyl hydrolase 20 family.</text>
</comment>
<dbReference type="InterPro" id="IPR014756">
    <property type="entry name" value="Ig_E-set"/>
</dbReference>
<dbReference type="GO" id="GO:0030247">
    <property type="term" value="F:polysaccharide binding"/>
    <property type="evidence" value="ECO:0007669"/>
    <property type="project" value="InterPro"/>
</dbReference>
<dbReference type="CDD" id="cd02847">
    <property type="entry name" value="E_set_Chitobiase_C"/>
    <property type="match status" value="1"/>
</dbReference>
<dbReference type="InterPro" id="IPR015882">
    <property type="entry name" value="HEX_bac_N"/>
</dbReference>
<dbReference type="Pfam" id="PF00728">
    <property type="entry name" value="Glyco_hydro_20"/>
    <property type="match status" value="1"/>
</dbReference>
<dbReference type="InterPro" id="IPR004866">
    <property type="entry name" value="CHB/HEX_N_dom"/>
</dbReference>
<accession>A0A1I7LB62</accession>
<dbReference type="SUPFAM" id="SSF81296">
    <property type="entry name" value="E set domains"/>
    <property type="match status" value="1"/>
</dbReference>
<feature type="domain" description="Chitobiase/beta-hexosaminidases N-terminal" evidence="10">
    <location>
        <begin position="44"/>
        <end position="174"/>
    </location>
</feature>
<dbReference type="PRINTS" id="PR00738">
    <property type="entry name" value="GLHYDRLASE20"/>
</dbReference>
<proteinExistence type="inferred from homology"/>
<dbReference type="InterPro" id="IPR012291">
    <property type="entry name" value="CBM2_carb-bd_dom_sf"/>
</dbReference>
<sequence length="860" mass="91901">MQPCSNLAFALSALAIAIKLAPAAMAATPPPLAIPAVAVKAGASALQVRWESGAREARFVITNPDSKPLPPAGWAIYFNSMAGIETGALDGGLALEQVGGALYRLRPGAGFPGVAPGQALTVAYRHTDVLNRISKAPTGPYLVFDDASATGLAIGDYQAGMPGAVPGAAPTPQAIYQRNALADDLPAGALPPIFPTPRSLAPHGGQLRVAAMPRVTAPSSLINEAALAHAIFRRHFSANAGGAAAANVANANANAASAASAASGPPLRLELRPIAGPSSPEAYELRVDPVAGIAIAGNTAAGVAMGLQSLRDLLPVEASAAFDLPALAVSDAPRFPHRGLLLDVSRNFQRKETVFRLLDQMARYKLNTLHFHLTDDEGWRIEIAGIPELTAIGARRGHESGPVATRLEPAYGSGSGVDDPHGGGYYTRADYIEILRYAAARHIDVIPEIEMPGHARAAVKAMEARHRRLEKSRPAEARRYLLSDADDRSVYKSPQLYTDHVMNPGLESTFTFIERVVAEVAALHKRAGVPLKTMHVGGDELPDGAWEKSPRAAALMKRRNIDSTAGLWDYFYDRVATILRKRGLGASGWEEMGARKVMAGGKAKLIPNPVFSRRGFQLYVWNNTEGAEDLAYRLANGGYDVVLAPVTNLYFDMAHNASAEEPGVDWNGPVELDRVYDFIPYDYLRNADIDPARKLGKEGLGDDGRRRIRGLEGTLFTETVRDPALIDYLTMPRMLALAERAWAADPAWATEPDGAKAKVLHRAAWSGFVNALGKRVLPRLDLEDGGVRYRIAPPGLMIEGGRVMANHQLPGLALRYTTDGSDPTMASALVSGPISEHGAIAVAAFDRNGRRGWVSRIDHP</sequence>
<dbReference type="EC" id="3.2.1.52" evidence="3"/>
<dbReference type="GO" id="GO:0005975">
    <property type="term" value="P:carbohydrate metabolic process"/>
    <property type="evidence" value="ECO:0007669"/>
    <property type="project" value="InterPro"/>
</dbReference>
<evidence type="ECO:0000256" key="4">
    <source>
        <dbReference type="ARBA" id="ARBA00022801"/>
    </source>
</evidence>
<feature type="signal peptide" evidence="9">
    <location>
        <begin position="1"/>
        <end position="26"/>
    </location>
</feature>
<evidence type="ECO:0000256" key="1">
    <source>
        <dbReference type="ARBA" id="ARBA00001231"/>
    </source>
</evidence>
<feature type="active site" description="Proton donor" evidence="8">
    <location>
        <position position="540"/>
    </location>
</feature>
<keyword evidence="5" id="KW-0326">Glycosidase</keyword>
<evidence type="ECO:0000256" key="3">
    <source>
        <dbReference type="ARBA" id="ARBA00012663"/>
    </source>
</evidence>
<protein>
    <recommendedName>
        <fullName evidence="3">beta-N-acetylhexosaminidase</fullName>
        <ecNumber evidence="3">3.2.1.52</ecNumber>
    </recommendedName>
    <alternativeName>
        <fullName evidence="6">Beta-N-acetylhexosaminidase</fullName>
    </alternativeName>
    <alternativeName>
        <fullName evidence="7">N-acetyl-beta-glucosaminidase</fullName>
    </alternativeName>
</protein>
<dbReference type="OrthoDB" id="9763537at2"/>
<organism evidence="11 12">
    <name type="scientific">Pseudoduganella namucuonensis</name>
    <dbReference type="NCBI Taxonomy" id="1035707"/>
    <lineage>
        <taxon>Bacteria</taxon>
        <taxon>Pseudomonadati</taxon>
        <taxon>Pseudomonadota</taxon>
        <taxon>Betaproteobacteria</taxon>
        <taxon>Burkholderiales</taxon>
        <taxon>Oxalobacteraceae</taxon>
        <taxon>Telluria group</taxon>
        <taxon>Pseudoduganella</taxon>
    </lineage>
</organism>
<dbReference type="InterPro" id="IPR008965">
    <property type="entry name" value="CBM2/CBM3_carb-bd_dom_sf"/>
</dbReference>
<evidence type="ECO:0000256" key="5">
    <source>
        <dbReference type="ARBA" id="ARBA00023295"/>
    </source>
</evidence>
<evidence type="ECO:0000313" key="12">
    <source>
        <dbReference type="Proteomes" id="UP000199391"/>
    </source>
</evidence>
<dbReference type="GO" id="GO:0030203">
    <property type="term" value="P:glycosaminoglycan metabolic process"/>
    <property type="evidence" value="ECO:0007669"/>
    <property type="project" value="TreeGrafter"/>
</dbReference>
<dbReference type="InterPro" id="IPR013783">
    <property type="entry name" value="Ig-like_fold"/>
</dbReference>
<evidence type="ECO:0000256" key="2">
    <source>
        <dbReference type="ARBA" id="ARBA00006285"/>
    </source>
</evidence>
<dbReference type="STRING" id="1035707.SAMN05216552_10269"/>
<keyword evidence="9" id="KW-0732">Signal</keyword>
<dbReference type="Gene3D" id="2.60.40.10">
    <property type="entry name" value="Immunoglobulins"/>
    <property type="match status" value="1"/>
</dbReference>
<dbReference type="SMART" id="SM01081">
    <property type="entry name" value="CHB_HEX"/>
    <property type="match status" value="1"/>
</dbReference>
<evidence type="ECO:0000313" key="11">
    <source>
        <dbReference type="EMBL" id="SFV06963.1"/>
    </source>
</evidence>
<evidence type="ECO:0000256" key="8">
    <source>
        <dbReference type="PIRSR" id="PIRSR625705-1"/>
    </source>
</evidence>
<dbReference type="GO" id="GO:0004563">
    <property type="term" value="F:beta-N-acetylhexosaminidase activity"/>
    <property type="evidence" value="ECO:0007669"/>
    <property type="project" value="UniProtKB-EC"/>
</dbReference>
<dbReference type="GO" id="GO:0016020">
    <property type="term" value="C:membrane"/>
    <property type="evidence" value="ECO:0007669"/>
    <property type="project" value="TreeGrafter"/>
</dbReference>
<dbReference type="EMBL" id="FPBO01000026">
    <property type="protein sequence ID" value="SFV06963.1"/>
    <property type="molecule type" value="Genomic_DNA"/>
</dbReference>
<comment type="catalytic activity">
    <reaction evidence="1">
        <text>Hydrolysis of terminal non-reducing N-acetyl-D-hexosamine residues in N-acetyl-beta-D-hexosaminides.</text>
        <dbReference type="EC" id="3.2.1.52"/>
    </reaction>
</comment>
<evidence type="ECO:0000259" key="10">
    <source>
        <dbReference type="SMART" id="SM01081"/>
    </source>
</evidence>
<dbReference type="InterPro" id="IPR017853">
    <property type="entry name" value="GH"/>
</dbReference>
<dbReference type="PANTHER" id="PTHR22600">
    <property type="entry name" value="BETA-HEXOSAMINIDASE"/>
    <property type="match status" value="1"/>
</dbReference>
<dbReference type="PANTHER" id="PTHR22600:SF57">
    <property type="entry name" value="BETA-N-ACETYLHEXOSAMINIDASE"/>
    <property type="match status" value="1"/>
</dbReference>
<dbReference type="Gene3D" id="3.30.379.10">
    <property type="entry name" value="Chitobiase/beta-hexosaminidase domain 2-like"/>
    <property type="match status" value="1"/>
</dbReference>
<dbReference type="InterPro" id="IPR004867">
    <property type="entry name" value="CHB_C_dom"/>
</dbReference>
<evidence type="ECO:0000256" key="9">
    <source>
        <dbReference type="SAM" id="SignalP"/>
    </source>
</evidence>
<dbReference type="Pfam" id="PF03174">
    <property type="entry name" value="CHB_HEX_C"/>
    <property type="match status" value="1"/>
</dbReference>
<dbReference type="InterPro" id="IPR025705">
    <property type="entry name" value="Beta_hexosaminidase_sua/sub"/>
</dbReference>